<comment type="subcellular location">
    <subcellularLocation>
        <location evidence="1">Nucleus</location>
    </subcellularLocation>
</comment>
<accession>A0A7S4IQV4</accession>
<dbReference type="InterPro" id="IPR052414">
    <property type="entry name" value="U3_snoRNA-assoc_WDR"/>
</dbReference>
<feature type="compositionally biased region" description="Acidic residues" evidence="3">
    <location>
        <begin position="490"/>
        <end position="510"/>
    </location>
</feature>
<reference evidence="4" key="1">
    <citation type="submission" date="2021-01" db="EMBL/GenBank/DDBJ databases">
        <authorList>
            <person name="Corre E."/>
            <person name="Pelletier E."/>
            <person name="Niang G."/>
            <person name="Scheremetjew M."/>
            <person name="Finn R."/>
            <person name="Kale V."/>
            <person name="Holt S."/>
            <person name="Cochrane G."/>
            <person name="Meng A."/>
            <person name="Brown T."/>
            <person name="Cohen L."/>
        </authorList>
    </citation>
    <scope>NUCLEOTIDE SEQUENCE</scope>
    <source>
        <strain evidence="4">Isolate 1302-5</strain>
    </source>
</reference>
<proteinExistence type="predicted"/>
<evidence type="ECO:0000313" key="4">
    <source>
        <dbReference type="EMBL" id="CAE2236791.1"/>
    </source>
</evidence>
<evidence type="ECO:0000256" key="3">
    <source>
        <dbReference type="SAM" id="MobiDB-lite"/>
    </source>
</evidence>
<dbReference type="EMBL" id="HBKQ01020937">
    <property type="protein sequence ID" value="CAE2236791.1"/>
    <property type="molecule type" value="Transcribed_RNA"/>
</dbReference>
<name>A0A7S4IQV4_9STRA</name>
<dbReference type="InterPro" id="IPR011047">
    <property type="entry name" value="Quinoprotein_ADH-like_sf"/>
</dbReference>
<dbReference type="PANTHER" id="PTHR44267:SF1">
    <property type="entry name" value="WD REPEAT-CONTAINING PROTEIN 43"/>
    <property type="match status" value="1"/>
</dbReference>
<organism evidence="4">
    <name type="scientific">Odontella aurita</name>
    <dbReference type="NCBI Taxonomy" id="265563"/>
    <lineage>
        <taxon>Eukaryota</taxon>
        <taxon>Sar</taxon>
        <taxon>Stramenopiles</taxon>
        <taxon>Ochrophyta</taxon>
        <taxon>Bacillariophyta</taxon>
        <taxon>Mediophyceae</taxon>
        <taxon>Biddulphiophycidae</taxon>
        <taxon>Eupodiscales</taxon>
        <taxon>Odontellaceae</taxon>
        <taxon>Odontella</taxon>
    </lineage>
</organism>
<dbReference type="Gene3D" id="2.130.10.10">
    <property type="entry name" value="YVTN repeat-like/Quinoprotein amine dehydrogenase"/>
    <property type="match status" value="1"/>
</dbReference>
<feature type="region of interest" description="Disordered" evidence="3">
    <location>
        <begin position="334"/>
        <end position="354"/>
    </location>
</feature>
<dbReference type="AlphaFoldDB" id="A0A7S4IQV4"/>
<dbReference type="PANTHER" id="PTHR44267">
    <property type="entry name" value="WD REPEAT-CONTAINING PROTEIN 43"/>
    <property type="match status" value="1"/>
</dbReference>
<gene>
    <name evidence="4" type="ORF">OAUR00152_LOCUS14174</name>
</gene>
<feature type="compositionally biased region" description="Basic and acidic residues" evidence="3">
    <location>
        <begin position="432"/>
        <end position="458"/>
    </location>
</feature>
<keyword evidence="2" id="KW-0539">Nucleus</keyword>
<dbReference type="InterPro" id="IPR015943">
    <property type="entry name" value="WD40/YVTN_repeat-like_dom_sf"/>
</dbReference>
<sequence length="713" mass="73501">MAPDSSSASPMITAGSSAGGSGLIAVTSPDSSLYAFHVPPSASSASGSVGIVGSNKTRLSVRVYDCSTGSSGGGGGGLKQTLSATVDLGADGGGDAARLTGAAFSTSSHYLTASLSNHTALVWDLRRGVVVHSVSISASKKKKGGSGSGQRLHAVTCGSTGGVEYLYALASNAETGKLFLLEYGLDDGKLKRKIKCGSLDEDNKGGGGAVACSPDGKCLAVRTSPSEIRLIDASSGNKIAKCKIRSSGTDGSSSSMSILTFSDDSSLLAASTPAGVSLFSSSDGKETSSLHCDERPGSAALFLRGSGGGVALIAEPGSGCANIYDLWGAVMPPSSSSSSPSKKKKKKGGTVLRPPVLRPTATVKCADGAMLGAVCASFGRHRPGEVVTVLLVPDARRSKGKGAGAAARTVEAAYRNGNDLKTGDILIQTEENEVKKRKEDDDRSGKKRRAEQTLDDKVGNVVLGPGEGGGEALGASDRPPSAKKAKGGAEDLDDDDDEFQLPEDDEEDEREGGRTIAERLAALSSRMDDLSDDTDDDESVSSATVEKKKAKSKPPPVTSGSLAILLTQSLRSNDDARLEVALRANDARVVRNSVLGLMRTDAEEDDEFGGGAAEGNKGEQLIVTLLSKLVSRLARTPSRAPRLAVWLRSVLSALASGGDGDEMAGGRQRMGQREREVALSHLLPLRNLLNERVASLPDLMRLDGRLALLDGGR</sequence>
<dbReference type="SUPFAM" id="SSF50998">
    <property type="entry name" value="Quinoprotein alcohol dehydrogenase-like"/>
    <property type="match status" value="1"/>
</dbReference>
<feature type="compositionally biased region" description="Acidic residues" evidence="3">
    <location>
        <begin position="530"/>
        <end position="539"/>
    </location>
</feature>
<evidence type="ECO:0000256" key="2">
    <source>
        <dbReference type="ARBA" id="ARBA00023242"/>
    </source>
</evidence>
<evidence type="ECO:0000256" key="1">
    <source>
        <dbReference type="ARBA" id="ARBA00004123"/>
    </source>
</evidence>
<dbReference type="GO" id="GO:0000462">
    <property type="term" value="P:maturation of SSU-rRNA from tricistronic rRNA transcript (SSU-rRNA, 5.8S rRNA, LSU-rRNA)"/>
    <property type="evidence" value="ECO:0007669"/>
    <property type="project" value="TreeGrafter"/>
</dbReference>
<protein>
    <recommendedName>
        <fullName evidence="5">Small-subunit processome Utp12 domain-containing protein</fullName>
    </recommendedName>
</protein>
<feature type="region of interest" description="Disordered" evidence="3">
    <location>
        <begin position="432"/>
        <end position="559"/>
    </location>
</feature>
<dbReference type="GO" id="GO:0005730">
    <property type="term" value="C:nucleolus"/>
    <property type="evidence" value="ECO:0007669"/>
    <property type="project" value="TreeGrafter"/>
</dbReference>
<evidence type="ECO:0008006" key="5">
    <source>
        <dbReference type="Google" id="ProtNLM"/>
    </source>
</evidence>